<feature type="chain" id="PRO_5038876895" evidence="9">
    <location>
        <begin position="29"/>
        <end position="442"/>
    </location>
</feature>
<dbReference type="InterPro" id="IPR003423">
    <property type="entry name" value="OMP_efflux"/>
</dbReference>
<dbReference type="GO" id="GO:0015288">
    <property type="term" value="F:porin activity"/>
    <property type="evidence" value="ECO:0007669"/>
    <property type="project" value="TreeGrafter"/>
</dbReference>
<dbReference type="InterPro" id="IPR051906">
    <property type="entry name" value="TolC-like"/>
</dbReference>
<keyword evidence="8" id="KW-0175">Coiled coil</keyword>
<keyword evidence="7" id="KW-0998">Cell outer membrane</keyword>
<reference evidence="10" key="1">
    <citation type="journal article" date="2021" name="PeerJ">
        <title>Extensive microbial diversity within the chicken gut microbiome revealed by metagenomics and culture.</title>
        <authorList>
            <person name="Gilroy R."/>
            <person name="Ravi A."/>
            <person name="Getino M."/>
            <person name="Pursley I."/>
            <person name="Horton D.L."/>
            <person name="Alikhan N.F."/>
            <person name="Baker D."/>
            <person name="Gharbi K."/>
            <person name="Hall N."/>
            <person name="Watson M."/>
            <person name="Adriaenssens E.M."/>
            <person name="Foster-Nyarko E."/>
            <person name="Jarju S."/>
            <person name="Secka A."/>
            <person name="Antonio M."/>
            <person name="Oren A."/>
            <person name="Chaudhuri R.R."/>
            <person name="La Ragione R."/>
            <person name="Hildebrand F."/>
            <person name="Pallen M.J."/>
        </authorList>
    </citation>
    <scope>NUCLEOTIDE SEQUENCE</scope>
    <source>
        <strain evidence="10">ChiHecec1B25-7008</strain>
    </source>
</reference>
<keyword evidence="3" id="KW-0813">Transport</keyword>
<evidence type="ECO:0000256" key="2">
    <source>
        <dbReference type="ARBA" id="ARBA00007613"/>
    </source>
</evidence>
<evidence type="ECO:0000256" key="4">
    <source>
        <dbReference type="ARBA" id="ARBA00022452"/>
    </source>
</evidence>
<keyword evidence="5" id="KW-0812">Transmembrane</keyword>
<dbReference type="PANTHER" id="PTHR30026:SF23">
    <property type="entry name" value="TO APRF-PUTATIVE OUTER MEMBRANE EFFLUX PROTEIN OR SECRETED ALKALINE PHOSPHATASE-RELATED"/>
    <property type="match status" value="1"/>
</dbReference>
<accession>A0A9D2HRP3</accession>
<dbReference type="Proteomes" id="UP000823860">
    <property type="component" value="Unassembled WGS sequence"/>
</dbReference>
<comment type="subcellular location">
    <subcellularLocation>
        <location evidence="1">Cell outer membrane</location>
    </subcellularLocation>
</comment>
<dbReference type="GO" id="GO:0009279">
    <property type="term" value="C:cell outer membrane"/>
    <property type="evidence" value="ECO:0007669"/>
    <property type="project" value="UniProtKB-SubCell"/>
</dbReference>
<name>A0A9D2HRP3_9BACE</name>
<evidence type="ECO:0000256" key="6">
    <source>
        <dbReference type="ARBA" id="ARBA00023136"/>
    </source>
</evidence>
<dbReference type="Gene3D" id="1.20.1600.10">
    <property type="entry name" value="Outer membrane efflux proteins (OEP)"/>
    <property type="match status" value="1"/>
</dbReference>
<evidence type="ECO:0000256" key="3">
    <source>
        <dbReference type="ARBA" id="ARBA00022448"/>
    </source>
</evidence>
<proteinExistence type="inferred from homology"/>
<comment type="similarity">
    <text evidence="2">Belongs to the outer membrane factor (OMF) (TC 1.B.17) family.</text>
</comment>
<evidence type="ECO:0000256" key="8">
    <source>
        <dbReference type="SAM" id="Coils"/>
    </source>
</evidence>
<gene>
    <name evidence="10" type="ORF">H9785_00895</name>
</gene>
<dbReference type="EMBL" id="DWZE01000012">
    <property type="protein sequence ID" value="HJA82522.1"/>
    <property type="molecule type" value="Genomic_DNA"/>
</dbReference>
<evidence type="ECO:0000256" key="9">
    <source>
        <dbReference type="SAM" id="SignalP"/>
    </source>
</evidence>
<feature type="signal peptide" evidence="9">
    <location>
        <begin position="1"/>
        <end position="28"/>
    </location>
</feature>
<feature type="coiled-coil region" evidence="8">
    <location>
        <begin position="369"/>
        <end position="396"/>
    </location>
</feature>
<evidence type="ECO:0000313" key="10">
    <source>
        <dbReference type="EMBL" id="HJA82522.1"/>
    </source>
</evidence>
<protein>
    <submittedName>
        <fullName evidence="10">TolC family protein</fullName>
    </submittedName>
</protein>
<dbReference type="SUPFAM" id="SSF56954">
    <property type="entry name" value="Outer membrane efflux proteins (OEP)"/>
    <property type="match status" value="1"/>
</dbReference>
<dbReference type="Pfam" id="PF02321">
    <property type="entry name" value="OEP"/>
    <property type="match status" value="2"/>
</dbReference>
<evidence type="ECO:0000256" key="7">
    <source>
        <dbReference type="ARBA" id="ARBA00023237"/>
    </source>
</evidence>
<organism evidence="10 11">
    <name type="scientific">Candidatus Bacteroides intestinavium</name>
    <dbReference type="NCBI Taxonomy" id="2838469"/>
    <lineage>
        <taxon>Bacteria</taxon>
        <taxon>Pseudomonadati</taxon>
        <taxon>Bacteroidota</taxon>
        <taxon>Bacteroidia</taxon>
        <taxon>Bacteroidales</taxon>
        <taxon>Bacteroidaceae</taxon>
        <taxon>Bacteroides</taxon>
    </lineage>
</organism>
<keyword evidence="9" id="KW-0732">Signal</keyword>
<evidence type="ECO:0000256" key="1">
    <source>
        <dbReference type="ARBA" id="ARBA00004442"/>
    </source>
</evidence>
<comment type="caution">
    <text evidence="10">The sequence shown here is derived from an EMBL/GenBank/DDBJ whole genome shotgun (WGS) entry which is preliminary data.</text>
</comment>
<keyword evidence="4" id="KW-1134">Transmembrane beta strand</keyword>
<sequence>MRKTRQPHSILVALFCLLAILLPTASPAQTDSLDLSIEQLFERGMKHSFPIEADRLQESMAREAAQTARRDLLPDIEVGLRGAFVGQPVVWQHGLSDATRPETPHWSQNYAVDFTQPLYEGGRLKYAVRRADLQRRIAALQTATDQADLKLNLLDHYLELFSLYKQHLVLRRNIDESERRLVDIRRMKREGLITNNDVLRSEMQLTDNRLALQQTENDISLVSRQLDILLGLDENLLLRPDTTLLYKTYSLDTADGYIAQAYAADPAMLLLKQQTRLAQNDVRLTRAERLPRLSLYASNTLARPLSRTMDDLYNNTWNIGLSLSYPLSALYRTKNRLNAARLAVELRRNAEAQKEQEIRLTVHSAYLHHREAVERVEALKLSVRQAEENYRIMRNRYLNQLAILTDLLDADNLRLNAEPQLTTARTQVIRTYYELQRAAGKL</sequence>
<evidence type="ECO:0000256" key="5">
    <source>
        <dbReference type="ARBA" id="ARBA00022692"/>
    </source>
</evidence>
<reference evidence="10" key="2">
    <citation type="submission" date="2021-04" db="EMBL/GenBank/DDBJ databases">
        <authorList>
            <person name="Gilroy R."/>
        </authorList>
    </citation>
    <scope>NUCLEOTIDE SEQUENCE</scope>
    <source>
        <strain evidence="10">ChiHecec1B25-7008</strain>
    </source>
</reference>
<keyword evidence="6" id="KW-0472">Membrane</keyword>
<dbReference type="GO" id="GO:0015562">
    <property type="term" value="F:efflux transmembrane transporter activity"/>
    <property type="evidence" value="ECO:0007669"/>
    <property type="project" value="InterPro"/>
</dbReference>
<evidence type="ECO:0000313" key="11">
    <source>
        <dbReference type="Proteomes" id="UP000823860"/>
    </source>
</evidence>
<dbReference type="GO" id="GO:1990281">
    <property type="term" value="C:efflux pump complex"/>
    <property type="evidence" value="ECO:0007669"/>
    <property type="project" value="TreeGrafter"/>
</dbReference>
<dbReference type="PANTHER" id="PTHR30026">
    <property type="entry name" value="OUTER MEMBRANE PROTEIN TOLC"/>
    <property type="match status" value="1"/>
</dbReference>
<dbReference type="AlphaFoldDB" id="A0A9D2HRP3"/>